<comment type="caution">
    <text evidence="2">The sequence shown here is derived from an EMBL/GenBank/DDBJ whole genome shotgun (WGS) entry which is preliminary data.</text>
</comment>
<keyword evidence="1" id="KW-1133">Transmembrane helix</keyword>
<keyword evidence="1" id="KW-0812">Transmembrane</keyword>
<protein>
    <submittedName>
        <fullName evidence="2">Uncharacterized protein</fullName>
    </submittedName>
</protein>
<reference evidence="2" key="1">
    <citation type="submission" date="2019-08" db="EMBL/GenBank/DDBJ databases">
        <authorList>
            <person name="Kucharzyk K."/>
            <person name="Murdoch R.W."/>
            <person name="Higgins S."/>
            <person name="Loffler F."/>
        </authorList>
    </citation>
    <scope>NUCLEOTIDE SEQUENCE</scope>
</reference>
<proteinExistence type="predicted"/>
<accession>A0A645FYA9</accession>
<evidence type="ECO:0000313" key="2">
    <source>
        <dbReference type="EMBL" id="MPN19541.1"/>
    </source>
</evidence>
<feature type="transmembrane region" description="Helical" evidence="1">
    <location>
        <begin position="12"/>
        <end position="32"/>
    </location>
</feature>
<name>A0A645FYA9_9ZZZZ</name>
<dbReference type="AlphaFoldDB" id="A0A645FYA9"/>
<sequence>MKNFLLRIKDVKVLCFLISIVLAILAAYLALWSDLLSVTGWLSWIFGLGALGILLLHVKSFFSTDVAELGFYYTRLYGLCFGFTCTSMVFLIILSFGEKSISTTSLFILMIAVFGIGFFNFFRDNYSDMAKKHLLAKELIEKNSKD</sequence>
<evidence type="ECO:0000256" key="1">
    <source>
        <dbReference type="SAM" id="Phobius"/>
    </source>
</evidence>
<keyword evidence="1" id="KW-0472">Membrane</keyword>
<feature type="transmembrane region" description="Helical" evidence="1">
    <location>
        <begin position="103"/>
        <end position="122"/>
    </location>
</feature>
<dbReference type="EMBL" id="VSSQ01067115">
    <property type="protein sequence ID" value="MPN19541.1"/>
    <property type="molecule type" value="Genomic_DNA"/>
</dbReference>
<feature type="transmembrane region" description="Helical" evidence="1">
    <location>
        <begin position="76"/>
        <end position="97"/>
    </location>
</feature>
<organism evidence="2">
    <name type="scientific">bioreactor metagenome</name>
    <dbReference type="NCBI Taxonomy" id="1076179"/>
    <lineage>
        <taxon>unclassified sequences</taxon>
        <taxon>metagenomes</taxon>
        <taxon>ecological metagenomes</taxon>
    </lineage>
</organism>
<gene>
    <name evidence="2" type="ORF">SDC9_166912</name>
</gene>
<feature type="transmembrane region" description="Helical" evidence="1">
    <location>
        <begin position="38"/>
        <end position="56"/>
    </location>
</feature>